<reference evidence="3 4" key="1">
    <citation type="submission" date="2018-08" db="EMBL/GenBank/DDBJ databases">
        <title>A genome reference for cultivated species of the human gut microbiota.</title>
        <authorList>
            <person name="Zou Y."/>
            <person name="Xue W."/>
            <person name="Luo G."/>
        </authorList>
    </citation>
    <scope>NUCLEOTIDE SEQUENCE [LARGE SCALE GENOMIC DNA]</scope>
    <source>
        <strain evidence="3 4">AM27-11</strain>
    </source>
</reference>
<organism evidence="3 4">
    <name type="scientific">Roseburia inulinivorans</name>
    <dbReference type="NCBI Taxonomy" id="360807"/>
    <lineage>
        <taxon>Bacteria</taxon>
        <taxon>Bacillati</taxon>
        <taxon>Bacillota</taxon>
        <taxon>Clostridia</taxon>
        <taxon>Lachnospirales</taxon>
        <taxon>Lachnospiraceae</taxon>
        <taxon>Roseburia</taxon>
    </lineage>
</organism>
<gene>
    <name evidence="3" type="ORF">DW707_02450</name>
</gene>
<accession>A0A412K6X3</accession>
<dbReference type="GO" id="GO:0005886">
    <property type="term" value="C:plasma membrane"/>
    <property type="evidence" value="ECO:0007669"/>
    <property type="project" value="TreeGrafter"/>
</dbReference>
<evidence type="ECO:0000313" key="3">
    <source>
        <dbReference type="EMBL" id="RHF00085.1"/>
    </source>
</evidence>
<feature type="transmembrane region" description="Helical" evidence="1">
    <location>
        <begin position="229"/>
        <end position="252"/>
    </location>
</feature>
<dbReference type="RefSeq" id="WP_118587902.1">
    <property type="nucleotide sequence ID" value="NZ_QRVS01000056.1"/>
</dbReference>
<dbReference type="InterPro" id="IPR001173">
    <property type="entry name" value="Glyco_trans_2-like"/>
</dbReference>
<evidence type="ECO:0000313" key="4">
    <source>
        <dbReference type="Proteomes" id="UP000286271"/>
    </source>
</evidence>
<proteinExistence type="predicted"/>
<comment type="caution">
    <text evidence="3">The sequence shown here is derived from an EMBL/GenBank/DDBJ whole genome shotgun (WGS) entry which is preliminary data.</text>
</comment>
<evidence type="ECO:0000259" key="2">
    <source>
        <dbReference type="Pfam" id="PF00535"/>
    </source>
</evidence>
<dbReference type="PANTHER" id="PTHR48090">
    <property type="entry name" value="UNDECAPRENYL-PHOSPHATE 4-DEOXY-4-FORMAMIDO-L-ARABINOSE TRANSFERASE-RELATED"/>
    <property type="match status" value="1"/>
</dbReference>
<dbReference type="InterPro" id="IPR029044">
    <property type="entry name" value="Nucleotide-diphossugar_trans"/>
</dbReference>
<feature type="transmembrane region" description="Helical" evidence="1">
    <location>
        <begin position="264"/>
        <end position="289"/>
    </location>
</feature>
<feature type="domain" description="Glycosyltransferase 2-like" evidence="2">
    <location>
        <begin position="5"/>
        <end position="168"/>
    </location>
</feature>
<dbReference type="Proteomes" id="UP000286271">
    <property type="component" value="Unassembled WGS sequence"/>
</dbReference>
<dbReference type="PANTHER" id="PTHR48090:SF8">
    <property type="entry name" value="GLYCOSYLTRANSFERASE CSBB-RELATED"/>
    <property type="match status" value="1"/>
</dbReference>
<dbReference type="SUPFAM" id="SSF53448">
    <property type="entry name" value="Nucleotide-diphospho-sugar transferases"/>
    <property type="match status" value="1"/>
</dbReference>
<dbReference type="InterPro" id="IPR050256">
    <property type="entry name" value="Glycosyltransferase_2"/>
</dbReference>
<keyword evidence="1" id="KW-0812">Transmembrane</keyword>
<dbReference type="AlphaFoldDB" id="A0A412K6X3"/>
<evidence type="ECO:0000256" key="1">
    <source>
        <dbReference type="SAM" id="Phobius"/>
    </source>
</evidence>
<dbReference type="GO" id="GO:0016740">
    <property type="term" value="F:transferase activity"/>
    <property type="evidence" value="ECO:0007669"/>
    <property type="project" value="UniProtKB-KW"/>
</dbReference>
<keyword evidence="1" id="KW-1133">Transmembrane helix</keyword>
<keyword evidence="1" id="KW-0472">Membrane</keyword>
<dbReference type="Pfam" id="PF00535">
    <property type="entry name" value="Glycos_transf_2"/>
    <property type="match status" value="1"/>
</dbReference>
<dbReference type="EMBL" id="QSKW01000002">
    <property type="protein sequence ID" value="RHF00085.1"/>
    <property type="molecule type" value="Genomic_DNA"/>
</dbReference>
<sequence length="327" mass="37604">MDQLSIIVPCYNEEQTVELFYTEVEKMVQYMPDIQTDYLFVDDGSTDRTLEKVKELHVRDKRVKYISFSRNFGKEAAMYAGLEHASGDYVVIMDADLQDPPSLLPEMLRIVREEHFDSVATRRVTRKGEPPIRSFCARQFYHIMNKISDVELMDGARDYRFMKRKYVNAVLSLKESNRFSKGIFGWVGFKTKWLEFENQERAAGETKWSFWKLVQYSLQGIVSFSETPLYIASILGGGMCGVALLAIIFIIVRQLLFGGSAFGWPSMACIVILIGGIQLLSVGILGLYFSKMYLEIKHRPIYIEKEICVDDMYGNENEKSTNINVNL</sequence>
<keyword evidence="3" id="KW-0808">Transferase</keyword>
<dbReference type="Gene3D" id="3.90.550.10">
    <property type="entry name" value="Spore Coat Polysaccharide Biosynthesis Protein SpsA, Chain A"/>
    <property type="match status" value="1"/>
</dbReference>
<name>A0A412K6X3_9FIRM</name>
<protein>
    <submittedName>
        <fullName evidence="3">Glycosyltransferase</fullName>
    </submittedName>
</protein>
<dbReference type="CDD" id="cd04187">
    <property type="entry name" value="DPM1_like_bac"/>
    <property type="match status" value="1"/>
</dbReference>